<dbReference type="InterPro" id="IPR036286">
    <property type="entry name" value="LexA/Signal_pep-like_sf"/>
</dbReference>
<dbReference type="GO" id="GO:0006355">
    <property type="term" value="P:regulation of DNA-templated transcription"/>
    <property type="evidence" value="ECO:0007669"/>
    <property type="project" value="InterPro"/>
</dbReference>
<dbReference type="InterPro" id="IPR006197">
    <property type="entry name" value="Peptidase_S24_LexA"/>
</dbReference>
<dbReference type="InterPro" id="IPR039418">
    <property type="entry name" value="LexA-like"/>
</dbReference>
<feature type="domain" description="Peptidase S24/S26A/S26B/S26C" evidence="8">
    <location>
        <begin position="20"/>
        <end position="135"/>
    </location>
</feature>
<dbReference type="InterPro" id="IPR050077">
    <property type="entry name" value="LexA_repressor"/>
</dbReference>
<dbReference type="Pfam" id="PF00717">
    <property type="entry name" value="Peptidase_S24"/>
    <property type="match status" value="1"/>
</dbReference>
<dbReference type="PATRIC" id="fig|1354264.4.peg.3250"/>
<dbReference type="GO" id="GO:0003677">
    <property type="term" value="F:DNA binding"/>
    <property type="evidence" value="ECO:0007669"/>
    <property type="project" value="InterPro"/>
</dbReference>
<dbReference type="Proteomes" id="UP000078386">
    <property type="component" value="Unassembled WGS sequence"/>
</dbReference>
<dbReference type="GO" id="GO:0006281">
    <property type="term" value="P:DNA repair"/>
    <property type="evidence" value="ECO:0007669"/>
    <property type="project" value="UniProtKB-KW"/>
</dbReference>
<keyword evidence="5" id="KW-0234">DNA repair</keyword>
<evidence type="ECO:0000259" key="8">
    <source>
        <dbReference type="Pfam" id="PF00717"/>
    </source>
</evidence>
<keyword evidence="3 7" id="KW-0378">Hydrolase</keyword>
<gene>
    <name evidence="9" type="ORF">M989_03117</name>
</gene>
<dbReference type="PANTHER" id="PTHR33516">
    <property type="entry name" value="LEXA REPRESSOR"/>
    <property type="match status" value="1"/>
</dbReference>
<dbReference type="PANTHER" id="PTHR33516:SF2">
    <property type="entry name" value="LEXA REPRESSOR-RELATED"/>
    <property type="match status" value="1"/>
</dbReference>
<dbReference type="RefSeq" id="WP_006786002.1">
    <property type="nucleotide sequence ID" value="NZ_LXEU01000063.1"/>
</dbReference>
<dbReference type="NCBIfam" id="NF007621">
    <property type="entry name" value="PRK10276.1"/>
    <property type="match status" value="1"/>
</dbReference>
<dbReference type="CDD" id="cd06529">
    <property type="entry name" value="S24_LexA-like"/>
    <property type="match status" value="1"/>
</dbReference>
<evidence type="ECO:0000256" key="7">
    <source>
        <dbReference type="RuleBase" id="RU003991"/>
    </source>
</evidence>
<dbReference type="Gene3D" id="2.10.109.10">
    <property type="entry name" value="Umud Fragment, subunit A"/>
    <property type="match status" value="1"/>
</dbReference>
<accession>A0A1B7JS15</accession>
<proteinExistence type="inferred from homology"/>
<comment type="caution">
    <text evidence="9">The sequence shown here is derived from an EMBL/GenBank/DDBJ whole genome shotgun (WGS) entry which is preliminary data.</text>
</comment>
<keyword evidence="4 7" id="KW-0068">Autocatalytic cleavage</keyword>
<dbReference type="SUPFAM" id="SSF51306">
    <property type="entry name" value="LexA/Signal peptidase"/>
    <property type="match status" value="1"/>
</dbReference>
<evidence type="ECO:0000256" key="4">
    <source>
        <dbReference type="ARBA" id="ARBA00022813"/>
    </source>
</evidence>
<dbReference type="EMBL" id="LXEU01000063">
    <property type="protein sequence ID" value="OAT50708.1"/>
    <property type="molecule type" value="Genomic_DNA"/>
</dbReference>
<keyword evidence="2" id="KW-0227">DNA damage</keyword>
<reference evidence="9 10" key="1">
    <citation type="submission" date="2016-04" db="EMBL/GenBank/DDBJ databases">
        <title>ATOL: Assembling a taxonomically balanced genome-scale reconstruction of the evolutionary history of the Enterobacteriaceae.</title>
        <authorList>
            <person name="Plunkett G.III."/>
            <person name="Neeno-Eckwall E.C."/>
            <person name="Glasner J.D."/>
            <person name="Perna N.T."/>
        </authorList>
    </citation>
    <scope>NUCLEOTIDE SEQUENCE [LARGE SCALE GENOMIC DNA]</scope>
    <source>
        <strain evidence="9 10">ATCC 51603</strain>
    </source>
</reference>
<dbReference type="GO" id="GO:0016787">
    <property type="term" value="F:hydrolase activity"/>
    <property type="evidence" value="ECO:0007669"/>
    <property type="project" value="UniProtKB-KW"/>
</dbReference>
<evidence type="ECO:0000256" key="5">
    <source>
        <dbReference type="ARBA" id="ARBA00023204"/>
    </source>
</evidence>
<keyword evidence="10" id="KW-1185">Reference proteome</keyword>
<dbReference type="AlphaFoldDB" id="A0A1B7JS15"/>
<evidence type="ECO:0000256" key="2">
    <source>
        <dbReference type="ARBA" id="ARBA00022763"/>
    </source>
</evidence>
<evidence type="ECO:0000313" key="10">
    <source>
        <dbReference type="Proteomes" id="UP000078386"/>
    </source>
</evidence>
<dbReference type="InterPro" id="IPR015927">
    <property type="entry name" value="Peptidase_S24_S26A/B/C"/>
</dbReference>
<evidence type="ECO:0000313" key="9">
    <source>
        <dbReference type="EMBL" id="OAT50708.1"/>
    </source>
</evidence>
<dbReference type="PRINTS" id="PR00726">
    <property type="entry name" value="LEXASERPTASE"/>
</dbReference>
<dbReference type="GeneID" id="61383254"/>
<evidence type="ECO:0000256" key="6">
    <source>
        <dbReference type="ARBA" id="ARBA00023236"/>
    </source>
</evidence>
<name>A0A1B7JS15_9ENTR</name>
<sequence>MFHAFELMHPADNPPPSYRPLFLERVPCGFPSPCQDYAEQELDLNEYLIAHRASTFFLRAQGNSMQDIGLYDGDLLIVDRALRPEHGDVVIAVLYGEFTVKRLLITQKGPVLQPMNPAYPVIIPDPDTLEIFGVVAHFVHTPRRRN</sequence>
<evidence type="ECO:0000256" key="3">
    <source>
        <dbReference type="ARBA" id="ARBA00022801"/>
    </source>
</evidence>
<organism evidence="9 10">
    <name type="scientific">Kluyvera georgiana ATCC 51603</name>
    <dbReference type="NCBI Taxonomy" id="1354264"/>
    <lineage>
        <taxon>Bacteria</taxon>
        <taxon>Pseudomonadati</taxon>
        <taxon>Pseudomonadota</taxon>
        <taxon>Gammaproteobacteria</taxon>
        <taxon>Enterobacterales</taxon>
        <taxon>Enterobacteriaceae</taxon>
        <taxon>Kluyvera</taxon>
    </lineage>
</organism>
<evidence type="ECO:0000256" key="1">
    <source>
        <dbReference type="ARBA" id="ARBA00007484"/>
    </source>
</evidence>
<comment type="similarity">
    <text evidence="1 7">Belongs to the peptidase S24 family.</text>
</comment>
<keyword evidence="6" id="KW-0742">SOS response</keyword>
<dbReference type="GO" id="GO:0009432">
    <property type="term" value="P:SOS response"/>
    <property type="evidence" value="ECO:0007669"/>
    <property type="project" value="UniProtKB-KW"/>
</dbReference>
<protein>
    <submittedName>
        <fullName evidence="9">Error-prone repair protein</fullName>
    </submittedName>
</protein>